<dbReference type="GO" id="GO:0016020">
    <property type="term" value="C:membrane"/>
    <property type="evidence" value="ECO:0007669"/>
    <property type="project" value="UniProtKB-SubCell"/>
</dbReference>
<dbReference type="InterPro" id="IPR001320">
    <property type="entry name" value="Iontro_rcpt_C"/>
</dbReference>
<evidence type="ECO:0000256" key="7">
    <source>
        <dbReference type="ARBA" id="ARBA00022989"/>
    </source>
</evidence>
<keyword evidence="13 15" id="KW-0407">Ion channel</keyword>
<dbReference type="CDD" id="cd19990">
    <property type="entry name" value="PBP1_GABAb_receptor_plant"/>
    <property type="match status" value="1"/>
</dbReference>
<evidence type="ECO:0000256" key="17">
    <source>
        <dbReference type="SAM" id="Phobius"/>
    </source>
</evidence>
<keyword evidence="11" id="KW-0325">Glycoprotein</keyword>
<organism evidence="19 20">
    <name type="scientific">Tagetes erecta</name>
    <name type="common">African marigold</name>
    <dbReference type="NCBI Taxonomy" id="13708"/>
    <lineage>
        <taxon>Eukaryota</taxon>
        <taxon>Viridiplantae</taxon>
        <taxon>Streptophyta</taxon>
        <taxon>Embryophyta</taxon>
        <taxon>Tracheophyta</taxon>
        <taxon>Spermatophyta</taxon>
        <taxon>Magnoliopsida</taxon>
        <taxon>eudicotyledons</taxon>
        <taxon>Gunneridae</taxon>
        <taxon>Pentapetalae</taxon>
        <taxon>asterids</taxon>
        <taxon>campanulids</taxon>
        <taxon>Asterales</taxon>
        <taxon>Asteraceae</taxon>
        <taxon>Asteroideae</taxon>
        <taxon>Heliantheae alliance</taxon>
        <taxon>Tageteae</taxon>
        <taxon>Tagetes</taxon>
    </lineage>
</organism>
<dbReference type="FunFam" id="3.40.190.10:FF:000103">
    <property type="entry name" value="Glutamate receptor"/>
    <property type="match status" value="1"/>
</dbReference>
<evidence type="ECO:0000256" key="12">
    <source>
        <dbReference type="ARBA" id="ARBA00023286"/>
    </source>
</evidence>
<keyword evidence="8 15" id="KW-0406">Ion transport</keyword>
<evidence type="ECO:0000256" key="2">
    <source>
        <dbReference type="ARBA" id="ARBA00008685"/>
    </source>
</evidence>
<comment type="subunit">
    <text evidence="3">May form heteromers.</text>
</comment>
<dbReference type="AlphaFoldDB" id="A0AAD8NN25"/>
<keyword evidence="6" id="KW-0732">Signal</keyword>
<evidence type="ECO:0000259" key="18">
    <source>
        <dbReference type="SMART" id="SM00079"/>
    </source>
</evidence>
<evidence type="ECO:0000256" key="11">
    <source>
        <dbReference type="ARBA" id="ARBA00023180"/>
    </source>
</evidence>
<keyword evidence="5 17" id="KW-0812">Transmembrane</keyword>
<dbReference type="PIRSF" id="PIRSF037090">
    <property type="entry name" value="Iontro_Glu-like_rcpt_pln"/>
    <property type="match status" value="1"/>
</dbReference>
<evidence type="ECO:0000256" key="10">
    <source>
        <dbReference type="ARBA" id="ARBA00023170"/>
    </source>
</evidence>
<reference evidence="19" key="1">
    <citation type="journal article" date="2023" name="bioRxiv">
        <title>Improved chromosome-level genome assembly for marigold (Tagetes erecta).</title>
        <authorList>
            <person name="Jiang F."/>
            <person name="Yuan L."/>
            <person name="Wang S."/>
            <person name="Wang H."/>
            <person name="Xu D."/>
            <person name="Wang A."/>
            <person name="Fan W."/>
        </authorList>
    </citation>
    <scope>NUCLEOTIDE SEQUENCE</scope>
    <source>
        <strain evidence="19">WSJ</strain>
        <tissue evidence="19">Leaf</tissue>
    </source>
</reference>
<dbReference type="SUPFAM" id="SSF53822">
    <property type="entry name" value="Periplasmic binding protein-like I"/>
    <property type="match status" value="1"/>
</dbReference>
<dbReference type="InterPro" id="IPR028082">
    <property type="entry name" value="Peripla_BP_I"/>
</dbReference>
<evidence type="ECO:0000256" key="1">
    <source>
        <dbReference type="ARBA" id="ARBA00004141"/>
    </source>
</evidence>
<comment type="subcellular location">
    <subcellularLocation>
        <location evidence="1">Membrane</location>
        <topology evidence="1">Multi-pass membrane protein</topology>
    </subcellularLocation>
</comment>
<name>A0AAD8NN25_TARER</name>
<evidence type="ECO:0000256" key="16">
    <source>
        <dbReference type="PIRSR" id="PIRSR037090-50"/>
    </source>
</evidence>
<keyword evidence="4 15" id="KW-0813">Transport</keyword>
<dbReference type="GO" id="GO:0015276">
    <property type="term" value="F:ligand-gated monoatomic ion channel activity"/>
    <property type="evidence" value="ECO:0007669"/>
    <property type="project" value="InterPro"/>
</dbReference>
<keyword evidence="9 15" id="KW-0472">Membrane</keyword>
<keyword evidence="7 17" id="KW-1133">Transmembrane helix</keyword>
<dbReference type="InterPro" id="IPR001828">
    <property type="entry name" value="ANF_lig-bd_rcpt"/>
</dbReference>
<dbReference type="Gene3D" id="3.40.50.2300">
    <property type="match status" value="2"/>
</dbReference>
<feature type="transmembrane region" description="Helical" evidence="17">
    <location>
        <begin position="825"/>
        <end position="846"/>
    </location>
</feature>
<evidence type="ECO:0000313" key="19">
    <source>
        <dbReference type="EMBL" id="KAK1414198.1"/>
    </source>
</evidence>
<evidence type="ECO:0000256" key="3">
    <source>
        <dbReference type="ARBA" id="ARBA00011095"/>
    </source>
</evidence>
<dbReference type="InterPro" id="IPR019594">
    <property type="entry name" value="Glu/Gly-bd"/>
</dbReference>
<protein>
    <recommendedName>
        <fullName evidence="15">Glutamate receptor</fullName>
    </recommendedName>
</protein>
<dbReference type="Gene3D" id="3.40.190.10">
    <property type="entry name" value="Periplasmic binding protein-like II"/>
    <property type="match status" value="2"/>
</dbReference>
<dbReference type="Pfam" id="PF10613">
    <property type="entry name" value="Lig_chan-Glu_bd"/>
    <property type="match status" value="1"/>
</dbReference>
<keyword evidence="20" id="KW-1185">Reference proteome</keyword>
<evidence type="ECO:0000313" key="20">
    <source>
        <dbReference type="Proteomes" id="UP001229421"/>
    </source>
</evidence>
<evidence type="ECO:0000256" key="9">
    <source>
        <dbReference type="ARBA" id="ARBA00023136"/>
    </source>
</evidence>
<gene>
    <name evidence="19" type="ORF">QVD17_29939</name>
</gene>
<dbReference type="EMBL" id="JAUHHV010000008">
    <property type="protein sequence ID" value="KAK1414198.1"/>
    <property type="molecule type" value="Genomic_DNA"/>
</dbReference>
<evidence type="ECO:0000256" key="14">
    <source>
        <dbReference type="ARBA" id="ARBA00049638"/>
    </source>
</evidence>
<comment type="caution">
    <text evidence="19">The sequence shown here is derived from an EMBL/GenBank/DDBJ whole genome shotgun (WGS) entry which is preliminary data.</text>
</comment>
<dbReference type="InterPro" id="IPR015683">
    <property type="entry name" value="Ionotropic_Glu_rcpt"/>
</dbReference>
<evidence type="ECO:0000256" key="5">
    <source>
        <dbReference type="ARBA" id="ARBA00022692"/>
    </source>
</evidence>
<dbReference type="SUPFAM" id="SSF53850">
    <property type="entry name" value="Periplasmic binding protein-like II"/>
    <property type="match status" value="1"/>
</dbReference>
<accession>A0AAD8NN25</accession>
<dbReference type="Pfam" id="PF00060">
    <property type="entry name" value="Lig_chan"/>
    <property type="match status" value="1"/>
</dbReference>
<dbReference type="PANTHER" id="PTHR34836">
    <property type="entry name" value="OS06G0188250 PROTEIN"/>
    <property type="match status" value="1"/>
</dbReference>
<dbReference type="Gene3D" id="1.10.287.70">
    <property type="match status" value="1"/>
</dbReference>
<dbReference type="CDD" id="cd13686">
    <property type="entry name" value="GluR_Plant"/>
    <property type="match status" value="1"/>
</dbReference>
<dbReference type="InterPro" id="IPR017103">
    <property type="entry name" value="Iontropic_Glu_rcpt_pln"/>
</dbReference>
<comment type="function">
    <text evidence="14">Glutamate-gated receptor that probably acts as a non-selective cation channel. May be involved in light-signal transduction and calcium homeostasis via the regulation of calcium influx into cells.</text>
</comment>
<dbReference type="SMART" id="SM00079">
    <property type="entry name" value="PBPe"/>
    <property type="match status" value="1"/>
</dbReference>
<proteinExistence type="inferred from homology"/>
<comment type="similarity">
    <text evidence="2 15">Belongs to the glutamate-gated ion channel (TC 1.A.10.1) family.</text>
</comment>
<feature type="disulfide bond" evidence="16">
    <location>
        <begin position="750"/>
        <end position="805"/>
    </location>
</feature>
<dbReference type="Pfam" id="PF01094">
    <property type="entry name" value="ANF_receptor"/>
    <property type="match status" value="1"/>
</dbReference>
<feature type="transmembrane region" description="Helical" evidence="17">
    <location>
        <begin position="582"/>
        <end position="600"/>
    </location>
</feature>
<comment type="function">
    <text evidence="15">Glutamate-gated receptor that probably acts as non-selective cation channel.</text>
</comment>
<dbReference type="PANTHER" id="PTHR34836:SF1">
    <property type="entry name" value="OS09G0428600 PROTEIN"/>
    <property type="match status" value="1"/>
</dbReference>
<feature type="transmembrane region" description="Helical" evidence="17">
    <location>
        <begin position="642"/>
        <end position="660"/>
    </location>
</feature>
<keyword evidence="10 15" id="KW-0675">Receptor</keyword>
<evidence type="ECO:0000256" key="15">
    <source>
        <dbReference type="PIRNR" id="PIRNR037090"/>
    </source>
</evidence>
<keyword evidence="12 15" id="KW-1071">Ligand-gated ion channel</keyword>
<evidence type="ECO:0000256" key="8">
    <source>
        <dbReference type="ARBA" id="ARBA00023065"/>
    </source>
</evidence>
<dbReference type="FunFam" id="3.40.50.2300:FF:000188">
    <property type="entry name" value="Glutamate receptor"/>
    <property type="match status" value="1"/>
</dbReference>
<feature type="transmembrane region" description="Helical" evidence="17">
    <location>
        <begin position="6"/>
        <end position="24"/>
    </location>
</feature>
<feature type="domain" description="Ionotropic glutamate receptor C-terminal" evidence="18">
    <location>
        <begin position="452"/>
        <end position="801"/>
    </location>
</feature>
<keyword evidence="16" id="KW-1015">Disulfide bond</keyword>
<dbReference type="Proteomes" id="UP001229421">
    <property type="component" value="Unassembled WGS sequence"/>
</dbReference>
<evidence type="ECO:0000256" key="6">
    <source>
        <dbReference type="ARBA" id="ARBA00022729"/>
    </source>
</evidence>
<dbReference type="FunFam" id="1.10.287.70:FF:000037">
    <property type="entry name" value="Glutamate receptor"/>
    <property type="match status" value="1"/>
</dbReference>
<evidence type="ECO:0000256" key="13">
    <source>
        <dbReference type="ARBA" id="ARBA00023303"/>
    </source>
</evidence>
<evidence type="ECO:0000256" key="4">
    <source>
        <dbReference type="ARBA" id="ARBA00022448"/>
    </source>
</evidence>
<sequence length="937" mass="105240">MDINHHHTLISIILTMMITFLSIANTKPTIELQIGVILDADTSVGKMSKTCISMAINDFYQKHNNYTSVITPHYRDSKQDNVQAASAAIDLLKNVQVVAVLGPQTSAQVDFVTDIGNRSKVPIISPATSPSISTKDNVYFIRSAHDSTSQLKPIVDVIEHFRWKEIVFVYEDGEYGRGLVPYISEAIRTIGTKVMYHTVIYPSASDDWIRAELYKLKTMQTRVFVVHVLTGMASRFFKKVNETGMMEEGYVWIVTEVLTSRLHSLDRVDIESMQGVIGVKSYIPRSDELIKFEKRWRQEFRRLNPHDEVTELDMFGIWAYDAVFALAMAVERVVNEVNRVNMSFEREREAMSDLDAIGTSEMGSSLVRFIRNLRFKGLSGDFHIADGQLQPSVYEIVNIIGKGEKTIGFWSPERGISKTLNDQTKDLKPVTWPGDSHVLPKGWEIPTSNENKLRVGVPAKGGFVQFIDANTNPQTKQVVVTGFCVDVFDAVVGELPYAFKHEFIPFVTPDGQKPAGSYNDLLHNLSIGKYDAVAGDITILSNRSDYVDFTLPYTEAGVSLIVPIIDERKSAWIFMRPLETELWIASGAFFIYTGLVVWILEHRVNKEFRGPPGQQVGMIFWFSFSTLVFAHRERLISNLSRFVVVVWVFVVLVLTSSYTASLTSMLTVQQLQPSYTNIDEIKINGESVGYQGGSFVKDMLIDMGFNEARLKVYNTFEEYDHALELGSEKGGVSAIMDELPYIRVFLAKYCTKYTTTGPTYKTAGFGFAFPKGSPLVHDVSKAVLQVTEEKMLNISNQWFGAATTCDQQNGAKVNSGTLKLDSFKGLFLIAGLSSTSALLVFFFRFLHQNRELLVSQDSVSQKIAAIVKIFDVFKDDETRNGNLEEPVEVFNNNNSPASTAFQQEADMFSLDEWFSATEPGTPDHETIQVVETATNIR</sequence>
<dbReference type="InterPro" id="IPR044440">
    <property type="entry name" value="GABAb_receptor_plant_PBP1"/>
</dbReference>